<evidence type="ECO:0000256" key="1">
    <source>
        <dbReference type="SAM" id="MobiDB-lite"/>
    </source>
</evidence>
<dbReference type="AlphaFoldDB" id="A0A2I0MP39"/>
<evidence type="ECO:0000313" key="3">
    <source>
        <dbReference type="Proteomes" id="UP000053872"/>
    </source>
</evidence>
<proteinExistence type="predicted"/>
<protein>
    <submittedName>
        <fullName evidence="2">Lin-52 DREAM MuvB core complex component</fullName>
    </submittedName>
</protein>
<dbReference type="Proteomes" id="UP000053872">
    <property type="component" value="Unassembled WGS sequence"/>
</dbReference>
<feature type="region of interest" description="Disordered" evidence="1">
    <location>
        <begin position="59"/>
        <end position="78"/>
    </location>
</feature>
<keyword evidence="3" id="KW-1185">Reference proteome</keyword>
<reference evidence="2 3" key="1">
    <citation type="journal article" date="2013" name="Science">
        <title>Genomic diversity and evolution of the head crest in the rock pigeon.</title>
        <authorList>
            <person name="Shapiro M.D."/>
            <person name="Kronenberg Z."/>
            <person name="Li C."/>
            <person name="Domyan E.T."/>
            <person name="Pan H."/>
            <person name="Campbell M."/>
            <person name="Tan H."/>
            <person name="Huff C.D."/>
            <person name="Hu H."/>
            <person name="Vickrey A.I."/>
            <person name="Nielsen S.C."/>
            <person name="Stringham S.A."/>
            <person name="Hu H."/>
            <person name="Willerslev E."/>
            <person name="Gilbert M.T."/>
            <person name="Yandell M."/>
            <person name="Zhang G."/>
            <person name="Wang J."/>
        </authorList>
    </citation>
    <scope>NUCLEOTIDE SEQUENCE [LARGE SCALE GENOMIC DNA]</scope>
    <source>
        <tissue evidence="2">Blood</tissue>
    </source>
</reference>
<feature type="compositionally biased region" description="Polar residues" evidence="1">
    <location>
        <begin position="8"/>
        <end position="20"/>
    </location>
</feature>
<dbReference type="EMBL" id="AKCR02000005">
    <property type="protein sequence ID" value="PKK31446.1"/>
    <property type="molecule type" value="Genomic_DNA"/>
</dbReference>
<accession>A0A2I0MP39</accession>
<name>A0A2I0MP39_COLLI</name>
<feature type="region of interest" description="Disordered" evidence="1">
    <location>
        <begin position="1"/>
        <end position="20"/>
    </location>
</feature>
<evidence type="ECO:0000313" key="2">
    <source>
        <dbReference type="EMBL" id="PKK31446.1"/>
    </source>
</evidence>
<gene>
    <name evidence="2" type="primary">LIN52</name>
    <name evidence="2" type="ORF">A306_00002123</name>
</gene>
<organism evidence="2 3">
    <name type="scientific">Columba livia</name>
    <name type="common">Rock dove</name>
    <dbReference type="NCBI Taxonomy" id="8932"/>
    <lineage>
        <taxon>Eukaryota</taxon>
        <taxon>Metazoa</taxon>
        <taxon>Chordata</taxon>
        <taxon>Craniata</taxon>
        <taxon>Vertebrata</taxon>
        <taxon>Euteleostomi</taxon>
        <taxon>Archelosauria</taxon>
        <taxon>Archosauria</taxon>
        <taxon>Dinosauria</taxon>
        <taxon>Saurischia</taxon>
        <taxon>Theropoda</taxon>
        <taxon>Coelurosauria</taxon>
        <taxon>Aves</taxon>
        <taxon>Neognathae</taxon>
        <taxon>Neoaves</taxon>
        <taxon>Columbimorphae</taxon>
        <taxon>Columbiformes</taxon>
        <taxon>Columbidae</taxon>
        <taxon>Columba</taxon>
    </lineage>
</organism>
<sequence>MNPRTSKEGVQSSCSRPSEANSSFASTALLVVEGDVLHTLVPRTAICCVGTQISSNLKTSNRRTQPSHAVKELPGRVF</sequence>
<dbReference type="InParanoid" id="A0A2I0MP39"/>
<comment type="caution">
    <text evidence="2">The sequence shown here is derived from an EMBL/GenBank/DDBJ whole genome shotgun (WGS) entry which is preliminary data.</text>
</comment>
<feature type="compositionally biased region" description="Basic and acidic residues" evidence="1">
    <location>
        <begin position="69"/>
        <end position="78"/>
    </location>
</feature>